<dbReference type="PANTHER" id="PTHR14145:SF2">
    <property type="entry name" value="COP9 SIGNALOSOME COMPLEX SUBUNIT 1"/>
    <property type="match status" value="1"/>
</dbReference>
<evidence type="ECO:0000256" key="1">
    <source>
        <dbReference type="ARBA" id="ARBA00004123"/>
    </source>
</evidence>
<keyword evidence="6" id="KW-0539">Nucleus</keyword>
<dbReference type="GO" id="GO:0008180">
    <property type="term" value="C:COP9 signalosome"/>
    <property type="evidence" value="ECO:0007669"/>
    <property type="project" value="UniProtKB-KW"/>
</dbReference>
<evidence type="ECO:0000313" key="8">
    <source>
        <dbReference type="EMBL" id="KAF2747507.1"/>
    </source>
</evidence>
<accession>A0A6A6VEE2</accession>
<evidence type="ECO:0000256" key="2">
    <source>
        <dbReference type="ARBA" id="ARBA00004496"/>
    </source>
</evidence>
<evidence type="ECO:0000256" key="6">
    <source>
        <dbReference type="ARBA" id="ARBA00023242"/>
    </source>
</evidence>
<keyword evidence="5" id="KW-0736">Signalosome</keyword>
<dbReference type="GO" id="GO:0005737">
    <property type="term" value="C:cytoplasm"/>
    <property type="evidence" value="ECO:0007669"/>
    <property type="project" value="UniProtKB-SubCell"/>
</dbReference>
<dbReference type="Pfam" id="PF10602">
    <property type="entry name" value="RPN7"/>
    <property type="match status" value="1"/>
</dbReference>
<dbReference type="Proteomes" id="UP000799440">
    <property type="component" value="Unassembled WGS sequence"/>
</dbReference>
<gene>
    <name evidence="8" type="ORF">M011DRAFT_467573</name>
</gene>
<evidence type="ECO:0000259" key="7">
    <source>
        <dbReference type="PROSITE" id="PS50250"/>
    </source>
</evidence>
<reference evidence="8" key="1">
    <citation type="journal article" date="2020" name="Stud. Mycol.">
        <title>101 Dothideomycetes genomes: a test case for predicting lifestyles and emergence of pathogens.</title>
        <authorList>
            <person name="Haridas S."/>
            <person name="Albert R."/>
            <person name="Binder M."/>
            <person name="Bloem J."/>
            <person name="Labutti K."/>
            <person name="Salamov A."/>
            <person name="Andreopoulos B."/>
            <person name="Baker S."/>
            <person name="Barry K."/>
            <person name="Bills G."/>
            <person name="Bluhm B."/>
            <person name="Cannon C."/>
            <person name="Castanera R."/>
            <person name="Culley D."/>
            <person name="Daum C."/>
            <person name="Ezra D."/>
            <person name="Gonzalez J."/>
            <person name="Henrissat B."/>
            <person name="Kuo A."/>
            <person name="Liang C."/>
            <person name="Lipzen A."/>
            <person name="Lutzoni F."/>
            <person name="Magnuson J."/>
            <person name="Mondo S."/>
            <person name="Nolan M."/>
            <person name="Ohm R."/>
            <person name="Pangilinan J."/>
            <person name="Park H.-J."/>
            <person name="Ramirez L."/>
            <person name="Alfaro M."/>
            <person name="Sun H."/>
            <person name="Tritt A."/>
            <person name="Yoshinaga Y."/>
            <person name="Zwiers L.-H."/>
            <person name="Turgeon B."/>
            <person name="Goodwin S."/>
            <person name="Spatafora J."/>
            <person name="Crous P."/>
            <person name="Grigoriev I."/>
        </authorList>
    </citation>
    <scope>NUCLEOTIDE SEQUENCE</scope>
    <source>
        <strain evidence="8">CBS 119925</strain>
    </source>
</reference>
<sequence>MGLDAENSPHFQERRAKGAIIVKDLPKLDLESYISNYNGFARSARLLHIATLSPYLAYEALHLAITEAHDRGRNVDLYQRLVALLAKIAPTDPLATLDKDWIERTQRELKAEGDKLEHELKSYKNNMIKESIRMGNEDLGHYYEACGDYGGAAKAYGRMREHCTSPKHLADMTLRLIYVTIAQQSWTAVSSQLIKLDLVQLKGEERAKVAAIQNACAGLTQLCTGNLAGAASSLIHTSPIFITMPPVAGITWQKDVMSAHDVAVYGGLCALATMDRAELQSKVLGNPDFRNFLELEPHIRRAITLFCKSKYSACLEVLEGYRSDYMLDLYLSKAVTAIYNKIRTKSVVQYFIPFSCVTLEEMASKFQVSGSSGNIEEELEQMISEGVLDARIDLVNRLLVSPLHDPRHSVHSDALSMAQKYEHTLHLRLTRLNLLQAGLTMSFDKSQGGGQQFGT</sequence>
<proteinExistence type="inferred from homology"/>
<name>A0A6A6VEE2_9PLEO</name>
<dbReference type="EMBL" id="MU006572">
    <property type="protein sequence ID" value="KAF2747507.1"/>
    <property type="molecule type" value="Genomic_DNA"/>
</dbReference>
<protein>
    <submittedName>
        <fullName evidence="8">PCI-domain-containing protein</fullName>
    </submittedName>
</protein>
<dbReference type="Pfam" id="PF01399">
    <property type="entry name" value="PCI"/>
    <property type="match status" value="1"/>
</dbReference>
<organism evidence="8 9">
    <name type="scientific">Sporormia fimetaria CBS 119925</name>
    <dbReference type="NCBI Taxonomy" id="1340428"/>
    <lineage>
        <taxon>Eukaryota</taxon>
        <taxon>Fungi</taxon>
        <taxon>Dikarya</taxon>
        <taxon>Ascomycota</taxon>
        <taxon>Pezizomycotina</taxon>
        <taxon>Dothideomycetes</taxon>
        <taxon>Pleosporomycetidae</taxon>
        <taxon>Pleosporales</taxon>
        <taxon>Sporormiaceae</taxon>
        <taxon>Sporormia</taxon>
    </lineage>
</organism>
<dbReference type="InterPro" id="IPR019585">
    <property type="entry name" value="Rpn7/CSN1"/>
</dbReference>
<dbReference type="OrthoDB" id="422427at2759"/>
<dbReference type="InterPro" id="IPR045135">
    <property type="entry name" value="Rpn7_N"/>
</dbReference>
<dbReference type="InterPro" id="IPR000717">
    <property type="entry name" value="PCI_dom"/>
</dbReference>
<dbReference type="PANTHER" id="PTHR14145">
    <property type="entry name" value="26S PROTESOME SUBUNIT 6"/>
    <property type="match status" value="1"/>
</dbReference>
<dbReference type="SMART" id="SM00088">
    <property type="entry name" value="PINT"/>
    <property type="match status" value="1"/>
</dbReference>
<comment type="subcellular location">
    <subcellularLocation>
        <location evidence="2">Cytoplasm</location>
    </subcellularLocation>
    <subcellularLocation>
        <location evidence="1">Nucleus</location>
    </subcellularLocation>
</comment>
<dbReference type="SUPFAM" id="SSF46785">
    <property type="entry name" value="Winged helix' DNA-binding domain"/>
    <property type="match status" value="1"/>
</dbReference>
<feature type="domain" description="PCI" evidence="7">
    <location>
        <begin position="240"/>
        <end position="406"/>
    </location>
</feature>
<evidence type="ECO:0000256" key="3">
    <source>
        <dbReference type="ARBA" id="ARBA00008793"/>
    </source>
</evidence>
<dbReference type="InterPro" id="IPR036390">
    <property type="entry name" value="WH_DNA-bd_sf"/>
</dbReference>
<evidence type="ECO:0000256" key="4">
    <source>
        <dbReference type="ARBA" id="ARBA00022490"/>
    </source>
</evidence>
<evidence type="ECO:0000256" key="5">
    <source>
        <dbReference type="ARBA" id="ARBA00022790"/>
    </source>
</evidence>
<dbReference type="Gene3D" id="1.25.40.570">
    <property type="match status" value="1"/>
</dbReference>
<dbReference type="AlphaFoldDB" id="A0A6A6VEE2"/>
<evidence type="ECO:0000313" key="9">
    <source>
        <dbReference type="Proteomes" id="UP000799440"/>
    </source>
</evidence>
<keyword evidence="9" id="KW-1185">Reference proteome</keyword>
<dbReference type="PROSITE" id="PS50250">
    <property type="entry name" value="PCI"/>
    <property type="match status" value="1"/>
</dbReference>
<keyword evidence="4" id="KW-0963">Cytoplasm</keyword>
<comment type="similarity">
    <text evidence="3">Belongs to the CSN1 family.</text>
</comment>